<evidence type="ECO:0000256" key="10">
    <source>
        <dbReference type="SAM" id="Phobius"/>
    </source>
</evidence>
<keyword evidence="5" id="KW-0732">Signal</keyword>
<proteinExistence type="inferred from homology"/>
<dbReference type="InterPro" id="IPR046959">
    <property type="entry name" value="PRK1-6/SRF4-like"/>
</dbReference>
<sequence length="658" mass="72593">MNTTYLPLQSIIIFFFFIPLLLLSSISALNLDGITLLSFKQTLLPHQSPLLQNWNQSHPTPCSWSGVTCAPQNGPVTALSLPNSHLTGSIPITALSRLRHLQLLNLSNNSINGTIPASIFNFPNLQTLSLSSNFISGQLPETIPALQSLQVLNLSNNNISGFVLRNFAENIPVNAVVDLSFNNLTGEIPQMFSNQKQEYFAGNLNLCGKPLNKACTVPSLHSFPPNVSLNGSATAAIAAMPKTTGDEDTLVNHSHRKVNSWKIVAILAGDVAGMMTLVILFYTYQFRKKNTSQNRTDELVEVKADEARACCCFVRGSEEEERETLTDNETEGDDERRLVMVDRETEMEMETLLKASAYVLGSSGGSIVYKAVVGGGGGGGGGVFVVRRIGECGVEKMKDFEKIVRGLSKFRHRNLVKVLGFYWGEEEKLVIYDYVSNGNLATAGYEKTGSSSCHLSFETRLKIAKGIAKGLSYIHEKKHVHGNMKPNNILLTPNMDPVISDFGLDWLILGKANSAIHKSSSTQEEPTIITRNHHYHHTNNLYGYVSPYQAPESIKSSKSNPKWDVYSFGIILLELFLGKVFSYNELAQWNTDSTTANMETKILKIADQFISTIDEHGSRKDCFLTCTKLGFSCASLVPHKRPSMKVVLQVIEKIQCTS</sequence>
<keyword evidence="6" id="KW-0677">Repeat</keyword>
<dbReference type="EMBL" id="JAUHHV010000001">
    <property type="protein sequence ID" value="KAK1439949.1"/>
    <property type="molecule type" value="Genomic_DNA"/>
</dbReference>
<keyword evidence="4 10" id="KW-0812">Transmembrane</keyword>
<dbReference type="SUPFAM" id="SSF52058">
    <property type="entry name" value="L domain-like"/>
    <property type="match status" value="1"/>
</dbReference>
<dbReference type="SUPFAM" id="SSF56112">
    <property type="entry name" value="Protein kinase-like (PK-like)"/>
    <property type="match status" value="1"/>
</dbReference>
<reference evidence="12" key="1">
    <citation type="journal article" date="2023" name="bioRxiv">
        <title>Improved chromosome-level genome assembly for marigold (Tagetes erecta).</title>
        <authorList>
            <person name="Jiang F."/>
            <person name="Yuan L."/>
            <person name="Wang S."/>
            <person name="Wang H."/>
            <person name="Xu D."/>
            <person name="Wang A."/>
            <person name="Fan W."/>
        </authorList>
    </citation>
    <scope>NUCLEOTIDE SEQUENCE</scope>
    <source>
        <strain evidence="12">WSJ</strain>
        <tissue evidence="12">Leaf</tissue>
    </source>
</reference>
<dbReference type="FunFam" id="3.80.10.10:FF:000275">
    <property type="entry name" value="Leucine-rich repeat receptor-like protein kinase"/>
    <property type="match status" value="1"/>
</dbReference>
<gene>
    <name evidence="12" type="ORF">QVD17_05774</name>
</gene>
<dbReference type="Pfam" id="PF08263">
    <property type="entry name" value="LRRNT_2"/>
    <property type="match status" value="1"/>
</dbReference>
<protein>
    <recommendedName>
        <fullName evidence="11">Protein kinase domain-containing protein</fullName>
    </recommendedName>
</protein>
<dbReference type="Proteomes" id="UP001229421">
    <property type="component" value="Unassembled WGS sequence"/>
</dbReference>
<organism evidence="12 13">
    <name type="scientific">Tagetes erecta</name>
    <name type="common">African marigold</name>
    <dbReference type="NCBI Taxonomy" id="13708"/>
    <lineage>
        <taxon>Eukaryota</taxon>
        <taxon>Viridiplantae</taxon>
        <taxon>Streptophyta</taxon>
        <taxon>Embryophyta</taxon>
        <taxon>Tracheophyta</taxon>
        <taxon>Spermatophyta</taxon>
        <taxon>Magnoliopsida</taxon>
        <taxon>eudicotyledons</taxon>
        <taxon>Gunneridae</taxon>
        <taxon>Pentapetalae</taxon>
        <taxon>asterids</taxon>
        <taxon>campanulids</taxon>
        <taxon>Asterales</taxon>
        <taxon>Asteraceae</taxon>
        <taxon>Asteroideae</taxon>
        <taxon>Heliantheae alliance</taxon>
        <taxon>Tageteae</taxon>
        <taxon>Tagetes</taxon>
    </lineage>
</organism>
<dbReference type="InterPro" id="IPR013210">
    <property type="entry name" value="LRR_N_plant-typ"/>
</dbReference>
<dbReference type="GO" id="GO:0004672">
    <property type="term" value="F:protein kinase activity"/>
    <property type="evidence" value="ECO:0007669"/>
    <property type="project" value="InterPro"/>
</dbReference>
<dbReference type="AlphaFoldDB" id="A0AAD8LCM4"/>
<dbReference type="InterPro" id="IPR001611">
    <property type="entry name" value="Leu-rich_rpt"/>
</dbReference>
<evidence type="ECO:0000313" key="13">
    <source>
        <dbReference type="Proteomes" id="UP001229421"/>
    </source>
</evidence>
<dbReference type="InterPro" id="IPR032675">
    <property type="entry name" value="LRR_dom_sf"/>
</dbReference>
<feature type="transmembrane region" description="Helical" evidence="10">
    <location>
        <begin position="6"/>
        <end position="31"/>
    </location>
</feature>
<dbReference type="InterPro" id="IPR011009">
    <property type="entry name" value="Kinase-like_dom_sf"/>
</dbReference>
<accession>A0AAD8LCM4</accession>
<feature type="transmembrane region" description="Helical" evidence="10">
    <location>
        <begin position="263"/>
        <end position="284"/>
    </location>
</feature>
<dbReference type="GO" id="GO:0005524">
    <property type="term" value="F:ATP binding"/>
    <property type="evidence" value="ECO:0007669"/>
    <property type="project" value="InterPro"/>
</dbReference>
<dbReference type="Pfam" id="PF00560">
    <property type="entry name" value="LRR_1"/>
    <property type="match status" value="2"/>
</dbReference>
<feature type="domain" description="Protein kinase" evidence="11">
    <location>
        <begin position="354"/>
        <end position="654"/>
    </location>
</feature>
<comment type="subcellular location">
    <subcellularLocation>
        <location evidence="1">Membrane</location>
        <topology evidence="1">Single-pass type I membrane protein</topology>
    </subcellularLocation>
</comment>
<dbReference type="GO" id="GO:0016020">
    <property type="term" value="C:membrane"/>
    <property type="evidence" value="ECO:0007669"/>
    <property type="project" value="UniProtKB-SubCell"/>
</dbReference>
<dbReference type="Pfam" id="PF00069">
    <property type="entry name" value="Pkinase"/>
    <property type="match status" value="1"/>
</dbReference>
<evidence type="ECO:0000256" key="3">
    <source>
        <dbReference type="ARBA" id="ARBA00022614"/>
    </source>
</evidence>
<evidence type="ECO:0000256" key="8">
    <source>
        <dbReference type="ARBA" id="ARBA00023136"/>
    </source>
</evidence>
<name>A0AAD8LCM4_TARER</name>
<evidence type="ECO:0000256" key="1">
    <source>
        <dbReference type="ARBA" id="ARBA00004479"/>
    </source>
</evidence>
<dbReference type="Gene3D" id="3.30.200.20">
    <property type="entry name" value="Phosphorylase Kinase, domain 1"/>
    <property type="match status" value="1"/>
</dbReference>
<dbReference type="PANTHER" id="PTHR48007:SF47">
    <property type="entry name" value="PROTEIN KINASE DOMAIN-CONTAINING PROTEIN"/>
    <property type="match status" value="1"/>
</dbReference>
<evidence type="ECO:0000256" key="7">
    <source>
        <dbReference type="ARBA" id="ARBA00022989"/>
    </source>
</evidence>
<dbReference type="Gene3D" id="3.80.10.10">
    <property type="entry name" value="Ribonuclease Inhibitor"/>
    <property type="match status" value="1"/>
</dbReference>
<dbReference type="Pfam" id="PF13855">
    <property type="entry name" value="LRR_8"/>
    <property type="match status" value="1"/>
</dbReference>
<evidence type="ECO:0000256" key="4">
    <source>
        <dbReference type="ARBA" id="ARBA00022692"/>
    </source>
</evidence>
<keyword evidence="8 10" id="KW-0472">Membrane</keyword>
<comment type="similarity">
    <text evidence="2">Belongs to the RLP family.</text>
</comment>
<evidence type="ECO:0000256" key="9">
    <source>
        <dbReference type="ARBA" id="ARBA00023180"/>
    </source>
</evidence>
<dbReference type="Gene3D" id="1.10.510.10">
    <property type="entry name" value="Transferase(Phosphotransferase) domain 1"/>
    <property type="match status" value="1"/>
</dbReference>
<dbReference type="PRINTS" id="PR00019">
    <property type="entry name" value="LEURICHRPT"/>
</dbReference>
<dbReference type="PANTHER" id="PTHR48007">
    <property type="entry name" value="LEUCINE-RICH REPEAT RECEPTOR-LIKE PROTEIN KINASE PXC1"/>
    <property type="match status" value="1"/>
</dbReference>
<keyword evidence="3" id="KW-0433">Leucine-rich repeat</keyword>
<dbReference type="InterPro" id="IPR000719">
    <property type="entry name" value="Prot_kinase_dom"/>
</dbReference>
<keyword evidence="9" id="KW-0325">Glycoprotein</keyword>
<comment type="caution">
    <text evidence="12">The sequence shown here is derived from an EMBL/GenBank/DDBJ whole genome shotgun (WGS) entry which is preliminary data.</text>
</comment>
<keyword evidence="7 10" id="KW-1133">Transmembrane helix</keyword>
<evidence type="ECO:0000256" key="5">
    <source>
        <dbReference type="ARBA" id="ARBA00022729"/>
    </source>
</evidence>
<keyword evidence="13" id="KW-1185">Reference proteome</keyword>
<evidence type="ECO:0000256" key="6">
    <source>
        <dbReference type="ARBA" id="ARBA00022737"/>
    </source>
</evidence>
<evidence type="ECO:0000313" key="12">
    <source>
        <dbReference type="EMBL" id="KAK1439949.1"/>
    </source>
</evidence>
<evidence type="ECO:0000259" key="11">
    <source>
        <dbReference type="PROSITE" id="PS50011"/>
    </source>
</evidence>
<evidence type="ECO:0000256" key="2">
    <source>
        <dbReference type="ARBA" id="ARBA00009592"/>
    </source>
</evidence>
<dbReference type="PROSITE" id="PS50011">
    <property type="entry name" value="PROTEIN_KINASE_DOM"/>
    <property type="match status" value="1"/>
</dbReference>